<dbReference type="AlphaFoldDB" id="A0A401QFY7"/>
<reference evidence="1 2" key="1">
    <citation type="journal article" date="2018" name="Nat. Ecol. Evol.">
        <title>Shark genomes provide insights into elasmobranch evolution and the origin of vertebrates.</title>
        <authorList>
            <person name="Hara Y"/>
            <person name="Yamaguchi K"/>
            <person name="Onimaru K"/>
            <person name="Kadota M"/>
            <person name="Koyanagi M"/>
            <person name="Keeley SD"/>
            <person name="Tatsumi K"/>
            <person name="Tanaka K"/>
            <person name="Motone F"/>
            <person name="Kageyama Y"/>
            <person name="Nozu R"/>
            <person name="Adachi N"/>
            <person name="Nishimura O"/>
            <person name="Nakagawa R"/>
            <person name="Tanegashima C"/>
            <person name="Kiyatake I"/>
            <person name="Matsumoto R"/>
            <person name="Murakumo K"/>
            <person name="Nishida K"/>
            <person name="Terakita A"/>
            <person name="Kuratani S"/>
            <person name="Sato K"/>
            <person name="Hyodo S Kuraku.S."/>
        </authorList>
    </citation>
    <scope>NUCLEOTIDE SEQUENCE [LARGE SCALE GENOMIC DNA]</scope>
</reference>
<feature type="non-terminal residue" evidence="1">
    <location>
        <position position="1"/>
    </location>
</feature>
<dbReference type="OrthoDB" id="9947134at2759"/>
<evidence type="ECO:0000313" key="1">
    <source>
        <dbReference type="EMBL" id="GCB84284.1"/>
    </source>
</evidence>
<dbReference type="InterPro" id="IPR009952">
    <property type="entry name" value="Uroplakin-2"/>
</dbReference>
<proteinExistence type="predicted"/>
<dbReference type="EMBL" id="BFAA01062814">
    <property type="protein sequence ID" value="GCB84284.1"/>
    <property type="molecule type" value="Genomic_DNA"/>
</dbReference>
<dbReference type="Proteomes" id="UP000288216">
    <property type="component" value="Unassembled WGS sequence"/>
</dbReference>
<evidence type="ECO:0000313" key="2">
    <source>
        <dbReference type="Proteomes" id="UP000288216"/>
    </source>
</evidence>
<comment type="caution">
    <text evidence="1">The sequence shown here is derived from an EMBL/GenBank/DDBJ whole genome shotgun (WGS) entry which is preliminary data.</text>
</comment>
<keyword evidence="2" id="KW-1185">Reference proteome</keyword>
<name>A0A401QFY7_SCYTO</name>
<gene>
    <name evidence="1" type="ORF">scyTo_0024942</name>
</gene>
<sequence length="60" mass="6340">AFTVIVTNSSGGPGPVQSGFTRPICRFRRGLINLISNANGISTTLNLGYRVTNLKPATGY</sequence>
<dbReference type="STRING" id="75743.A0A401QFY7"/>
<organism evidence="1 2">
    <name type="scientific">Scyliorhinus torazame</name>
    <name type="common">Cloudy catshark</name>
    <name type="synonym">Catulus torazame</name>
    <dbReference type="NCBI Taxonomy" id="75743"/>
    <lineage>
        <taxon>Eukaryota</taxon>
        <taxon>Metazoa</taxon>
        <taxon>Chordata</taxon>
        <taxon>Craniata</taxon>
        <taxon>Vertebrata</taxon>
        <taxon>Chondrichthyes</taxon>
        <taxon>Elasmobranchii</taxon>
        <taxon>Galeomorphii</taxon>
        <taxon>Galeoidea</taxon>
        <taxon>Carcharhiniformes</taxon>
        <taxon>Scyliorhinidae</taxon>
        <taxon>Scyliorhinus</taxon>
    </lineage>
</organism>
<feature type="non-terminal residue" evidence="1">
    <location>
        <position position="60"/>
    </location>
</feature>
<protein>
    <submittedName>
        <fullName evidence="1">Uncharacterized protein</fullName>
    </submittedName>
</protein>
<accession>A0A401QFY7</accession>
<dbReference type="Pfam" id="PF07353">
    <property type="entry name" value="Uroplakin_II"/>
    <property type="match status" value="1"/>
</dbReference>